<dbReference type="Proteomes" id="UP000316665">
    <property type="component" value="Chromosome"/>
</dbReference>
<dbReference type="Pfam" id="PF03073">
    <property type="entry name" value="TspO_MBR"/>
    <property type="match status" value="1"/>
</dbReference>
<evidence type="ECO:0000256" key="5">
    <source>
        <dbReference type="ARBA" id="ARBA00023136"/>
    </source>
</evidence>
<feature type="transmembrane region" description="Helical" evidence="6">
    <location>
        <begin position="46"/>
        <end position="67"/>
    </location>
</feature>
<dbReference type="FunFam" id="1.20.1260.100:FF:000001">
    <property type="entry name" value="translocator protein 2"/>
    <property type="match status" value="1"/>
</dbReference>
<proteinExistence type="inferred from homology"/>
<evidence type="ECO:0000256" key="1">
    <source>
        <dbReference type="ARBA" id="ARBA00004141"/>
    </source>
</evidence>
<comment type="similarity">
    <text evidence="2">Belongs to the TspO/BZRP family.</text>
</comment>
<keyword evidence="3 6" id="KW-0812">Transmembrane</keyword>
<evidence type="ECO:0000256" key="3">
    <source>
        <dbReference type="ARBA" id="ARBA00022692"/>
    </source>
</evidence>
<feature type="chain" id="PRO_5021371049" evidence="7">
    <location>
        <begin position="21"/>
        <end position="160"/>
    </location>
</feature>
<feature type="transmembrane region" description="Helical" evidence="6">
    <location>
        <begin position="130"/>
        <end position="152"/>
    </location>
</feature>
<dbReference type="InterPro" id="IPR038330">
    <property type="entry name" value="TspO/MBR-related_sf"/>
</dbReference>
<keyword evidence="9" id="KW-1185">Reference proteome</keyword>
<keyword evidence="5 6" id="KW-0472">Membrane</keyword>
<name>A0A4Y6RND9_9BURK</name>
<dbReference type="PANTHER" id="PTHR10057:SF0">
    <property type="entry name" value="TRANSLOCATOR PROTEIN"/>
    <property type="match status" value="1"/>
</dbReference>
<dbReference type="EMBL" id="CP041185">
    <property type="protein sequence ID" value="QDG73964.1"/>
    <property type="molecule type" value="Genomic_DNA"/>
</dbReference>
<evidence type="ECO:0000256" key="7">
    <source>
        <dbReference type="SAM" id="SignalP"/>
    </source>
</evidence>
<dbReference type="Gene3D" id="1.20.1260.100">
    <property type="entry name" value="TspO/MBR protein"/>
    <property type="match status" value="1"/>
</dbReference>
<evidence type="ECO:0000256" key="2">
    <source>
        <dbReference type="ARBA" id="ARBA00007524"/>
    </source>
</evidence>
<dbReference type="CDD" id="cd15904">
    <property type="entry name" value="TSPO_MBR"/>
    <property type="match status" value="1"/>
</dbReference>
<gene>
    <name evidence="8" type="ORF">FJQ89_06490</name>
</gene>
<evidence type="ECO:0000313" key="8">
    <source>
        <dbReference type="EMBL" id="QDG73964.1"/>
    </source>
</evidence>
<evidence type="ECO:0000256" key="6">
    <source>
        <dbReference type="SAM" id="Phobius"/>
    </source>
</evidence>
<evidence type="ECO:0000256" key="4">
    <source>
        <dbReference type="ARBA" id="ARBA00022989"/>
    </source>
</evidence>
<protein>
    <submittedName>
        <fullName evidence="8">Tryptophan-rich sensory protein</fullName>
    </submittedName>
</protein>
<feature type="transmembrane region" description="Helical" evidence="6">
    <location>
        <begin position="103"/>
        <end position="123"/>
    </location>
</feature>
<dbReference type="InterPro" id="IPR004307">
    <property type="entry name" value="TspO_MBR"/>
</dbReference>
<dbReference type="KEGG" id="jas:FJQ89_06490"/>
<dbReference type="GO" id="GO:0033013">
    <property type="term" value="P:tetrapyrrole metabolic process"/>
    <property type="evidence" value="ECO:0007669"/>
    <property type="project" value="UniProtKB-ARBA"/>
</dbReference>
<dbReference type="PIRSF" id="PIRSF005859">
    <property type="entry name" value="PBR"/>
    <property type="match status" value="1"/>
</dbReference>
<evidence type="ECO:0000313" key="9">
    <source>
        <dbReference type="Proteomes" id="UP000316665"/>
    </source>
</evidence>
<dbReference type="GO" id="GO:0016020">
    <property type="term" value="C:membrane"/>
    <property type="evidence" value="ECO:0007669"/>
    <property type="project" value="UniProtKB-SubCell"/>
</dbReference>
<accession>A0A4Y6RND9</accession>
<feature type="transmembrane region" description="Helical" evidence="6">
    <location>
        <begin position="79"/>
        <end position="97"/>
    </location>
</feature>
<dbReference type="OrthoDB" id="9795496at2"/>
<keyword evidence="4 6" id="KW-1133">Transmembrane helix</keyword>
<dbReference type="PANTHER" id="PTHR10057">
    <property type="entry name" value="PERIPHERAL-TYPE BENZODIAZEPINE RECEPTOR"/>
    <property type="match status" value="1"/>
</dbReference>
<dbReference type="AlphaFoldDB" id="A0A4Y6RND9"/>
<organism evidence="8 9">
    <name type="scientific">Janthinobacterium tructae</name>
    <dbReference type="NCBI Taxonomy" id="2590869"/>
    <lineage>
        <taxon>Bacteria</taxon>
        <taxon>Pseudomonadati</taxon>
        <taxon>Pseudomonadota</taxon>
        <taxon>Betaproteobacteria</taxon>
        <taxon>Burkholderiales</taxon>
        <taxon>Oxalobacteraceae</taxon>
        <taxon>Janthinobacterium</taxon>
    </lineage>
</organism>
<comment type="subcellular location">
    <subcellularLocation>
        <location evidence="1">Membrane</location>
        <topology evidence="1">Multi-pass membrane protein</topology>
    </subcellularLocation>
</comment>
<keyword evidence="7" id="KW-0732">Signal</keyword>
<sequence>MKPGALLQLAGWIALTAAFAAVGAFASVHAAVFYAQLDRPGWAPPAWLFGPVWSLLYLMMAIAAWRVGRTAASRACPALLLYLAQLAVNALWSWLFFAWHLGAAAFACIVVLWLMIAATIVLFGRRERLAAMLLWPYLAWVSFAGGLCFSIWQRNPSLLG</sequence>
<reference evidence="8 9" key="1">
    <citation type="submission" date="2019-06" db="EMBL/GenBank/DDBJ databases">
        <title>Complete genome sequence of Janthinobacterium sp. SNU WT3 isolated from diseased rainbow trout.</title>
        <authorList>
            <person name="Oh W.T."/>
            <person name="Park S.C."/>
        </authorList>
    </citation>
    <scope>NUCLEOTIDE SEQUENCE [LARGE SCALE GENOMIC DNA]</scope>
    <source>
        <strain evidence="8 9">SNU WT3</strain>
    </source>
</reference>
<feature type="signal peptide" evidence="7">
    <location>
        <begin position="1"/>
        <end position="20"/>
    </location>
</feature>